<keyword evidence="3" id="KW-0963">Cytoplasm</keyword>
<comment type="function">
    <text evidence="3">Required for maturation of urease via the functional incorporation of the urease nickel metallocenter.</text>
</comment>
<comment type="subunit">
    <text evidence="3">UreD, UreF and UreG form a complex that acts as a GTP-hydrolysis-dependent molecular chaperone, activating the urease apoprotein by helping to assemble the nickel containing metallocenter of UreC. The UreE protein probably delivers the nickel.</text>
</comment>
<dbReference type="Proteomes" id="UP000323454">
    <property type="component" value="Unassembled WGS sequence"/>
</dbReference>
<dbReference type="AlphaFoldDB" id="A0A5B2XIZ9"/>
<evidence type="ECO:0000256" key="1">
    <source>
        <dbReference type="ARBA" id="ARBA00007177"/>
    </source>
</evidence>
<accession>A0A5B2XIZ9</accession>
<dbReference type="PANTHER" id="PTHR33643">
    <property type="entry name" value="UREASE ACCESSORY PROTEIN D"/>
    <property type="match status" value="1"/>
</dbReference>
<evidence type="ECO:0000313" key="5">
    <source>
        <dbReference type="Proteomes" id="UP000323454"/>
    </source>
</evidence>
<evidence type="ECO:0000313" key="4">
    <source>
        <dbReference type="EMBL" id="KAA2262979.1"/>
    </source>
</evidence>
<keyword evidence="5" id="KW-1185">Reference proteome</keyword>
<reference evidence="4 5" key="2">
    <citation type="submission" date="2019-09" db="EMBL/GenBank/DDBJ databases">
        <authorList>
            <person name="Jin C."/>
        </authorList>
    </citation>
    <scope>NUCLEOTIDE SEQUENCE [LARGE SCALE GENOMIC DNA]</scope>
    <source>
        <strain evidence="4 5">AN110305</strain>
    </source>
</reference>
<dbReference type="GO" id="GO:0005737">
    <property type="term" value="C:cytoplasm"/>
    <property type="evidence" value="ECO:0007669"/>
    <property type="project" value="UniProtKB-SubCell"/>
</dbReference>
<dbReference type="OrthoDB" id="8677206at2"/>
<dbReference type="RefSeq" id="WP_149849401.1">
    <property type="nucleotide sequence ID" value="NZ_VUOB01000019.1"/>
</dbReference>
<keyword evidence="2 3" id="KW-0143">Chaperone</keyword>
<protein>
    <recommendedName>
        <fullName evidence="3">Urease accessory protein UreD</fullName>
    </recommendedName>
</protein>
<sequence length="247" mass="25690">MRADALLVVERAEDGRSVVRELRSMTPLTLIPHRSAVRSASTAALVHLVSSATAPLGGDELTLTVRVGAGAQLCLRGVAATLALPGYRPGGSRATIRFEAADGATVSYLPEPTVVTARADHSAELVAELAEDARLRLREVLVLGRSGERPGRLVSVLRVRRGGRAVLQQRTVVGDPCLDASLAALAGRRVLATELLVPAEEAGEDPVEAACGEWWSRTPLAAGGTLVTALADDVVTAGRLLALAGMS</sequence>
<dbReference type="EMBL" id="VUOB01000019">
    <property type="protein sequence ID" value="KAA2262979.1"/>
    <property type="molecule type" value="Genomic_DNA"/>
</dbReference>
<dbReference type="PANTHER" id="PTHR33643:SF1">
    <property type="entry name" value="UREASE ACCESSORY PROTEIN D"/>
    <property type="match status" value="1"/>
</dbReference>
<reference evidence="4 5" key="1">
    <citation type="submission" date="2019-09" db="EMBL/GenBank/DDBJ databases">
        <title>Goodfellowia gen. nov., a new genus of the Pseudonocardineae related to Actinoalloteichus, containing Goodfellowia coeruleoviolacea gen. nov., comb. nov. gen. nov., comb. nov.</title>
        <authorList>
            <person name="Labeda D."/>
        </authorList>
    </citation>
    <scope>NUCLEOTIDE SEQUENCE [LARGE SCALE GENOMIC DNA]</scope>
    <source>
        <strain evidence="4 5">AN110305</strain>
    </source>
</reference>
<comment type="caution">
    <text evidence="4">The sequence shown here is derived from an EMBL/GenBank/DDBJ whole genome shotgun (WGS) entry which is preliminary data.</text>
</comment>
<gene>
    <name evidence="3" type="primary">ureD</name>
    <name evidence="4" type="ORF">F0L68_10990</name>
</gene>
<comment type="subcellular location">
    <subcellularLocation>
        <location evidence="3">Cytoplasm</location>
    </subcellularLocation>
</comment>
<dbReference type="HAMAP" id="MF_01384">
    <property type="entry name" value="UreD"/>
    <property type="match status" value="1"/>
</dbReference>
<dbReference type="GO" id="GO:0016151">
    <property type="term" value="F:nickel cation binding"/>
    <property type="evidence" value="ECO:0007669"/>
    <property type="project" value="UniProtKB-UniRule"/>
</dbReference>
<dbReference type="InterPro" id="IPR002669">
    <property type="entry name" value="UreD"/>
</dbReference>
<organism evidence="4 5">
    <name type="scientific">Solihabitans fulvus</name>
    <dbReference type="NCBI Taxonomy" id="1892852"/>
    <lineage>
        <taxon>Bacteria</taxon>
        <taxon>Bacillati</taxon>
        <taxon>Actinomycetota</taxon>
        <taxon>Actinomycetes</taxon>
        <taxon>Pseudonocardiales</taxon>
        <taxon>Pseudonocardiaceae</taxon>
        <taxon>Solihabitans</taxon>
    </lineage>
</organism>
<proteinExistence type="inferred from homology"/>
<dbReference type="Pfam" id="PF01774">
    <property type="entry name" value="UreD"/>
    <property type="match status" value="1"/>
</dbReference>
<keyword evidence="3" id="KW-0996">Nickel insertion</keyword>
<evidence type="ECO:0000256" key="3">
    <source>
        <dbReference type="HAMAP-Rule" id="MF_01384"/>
    </source>
</evidence>
<evidence type="ECO:0000256" key="2">
    <source>
        <dbReference type="ARBA" id="ARBA00023186"/>
    </source>
</evidence>
<comment type="similarity">
    <text evidence="1 3">Belongs to the UreD family.</text>
</comment>
<name>A0A5B2XIZ9_9PSEU</name>